<evidence type="ECO:0000256" key="4">
    <source>
        <dbReference type="PROSITE-ProRule" id="PRU00335"/>
    </source>
</evidence>
<dbReference type="SUPFAM" id="SSF48498">
    <property type="entry name" value="Tetracyclin repressor-like, C-terminal domain"/>
    <property type="match status" value="1"/>
</dbReference>
<feature type="DNA-binding region" description="H-T-H motif" evidence="4">
    <location>
        <begin position="41"/>
        <end position="60"/>
    </location>
</feature>
<dbReference type="InterPro" id="IPR036271">
    <property type="entry name" value="Tet_transcr_reg_TetR-rel_C_sf"/>
</dbReference>
<comment type="caution">
    <text evidence="6">The sequence shown here is derived from an EMBL/GenBank/DDBJ whole genome shotgun (WGS) entry which is preliminary data.</text>
</comment>
<evidence type="ECO:0000313" key="7">
    <source>
        <dbReference type="Proteomes" id="UP000236379"/>
    </source>
</evidence>
<dbReference type="InterPro" id="IPR009057">
    <property type="entry name" value="Homeodomain-like_sf"/>
</dbReference>
<dbReference type="Gene3D" id="1.10.357.10">
    <property type="entry name" value="Tetracycline Repressor, domain 2"/>
    <property type="match status" value="1"/>
</dbReference>
<dbReference type="GO" id="GO:0000976">
    <property type="term" value="F:transcription cis-regulatory region binding"/>
    <property type="evidence" value="ECO:0007669"/>
    <property type="project" value="TreeGrafter"/>
</dbReference>
<dbReference type="Pfam" id="PF13305">
    <property type="entry name" value="TetR_C_33"/>
    <property type="match status" value="1"/>
</dbReference>
<evidence type="ECO:0000313" key="6">
    <source>
        <dbReference type="EMBL" id="PNY79833.1"/>
    </source>
</evidence>
<evidence type="ECO:0000259" key="5">
    <source>
        <dbReference type="PROSITE" id="PS50977"/>
    </source>
</evidence>
<accession>A0A2K3UTG1</accession>
<gene>
    <name evidence="6" type="ORF">CVO96_18000</name>
</gene>
<evidence type="ECO:0000256" key="3">
    <source>
        <dbReference type="ARBA" id="ARBA00023163"/>
    </source>
</evidence>
<dbReference type="PRINTS" id="PR00455">
    <property type="entry name" value="HTHTETR"/>
</dbReference>
<keyword evidence="2 4" id="KW-0238">DNA-binding</keyword>
<evidence type="ECO:0000256" key="1">
    <source>
        <dbReference type="ARBA" id="ARBA00023015"/>
    </source>
</evidence>
<dbReference type="AlphaFoldDB" id="A0A2K3UTG1"/>
<evidence type="ECO:0000256" key="2">
    <source>
        <dbReference type="ARBA" id="ARBA00023125"/>
    </source>
</evidence>
<dbReference type="InterPro" id="IPR001647">
    <property type="entry name" value="HTH_TetR"/>
</dbReference>
<dbReference type="Pfam" id="PF00440">
    <property type="entry name" value="TetR_N"/>
    <property type="match status" value="1"/>
</dbReference>
<dbReference type="EMBL" id="PPPD01000002">
    <property type="protein sequence ID" value="PNY79833.1"/>
    <property type="molecule type" value="Genomic_DNA"/>
</dbReference>
<keyword evidence="7" id="KW-1185">Reference proteome</keyword>
<dbReference type="PANTHER" id="PTHR30055">
    <property type="entry name" value="HTH-TYPE TRANSCRIPTIONAL REGULATOR RUTR"/>
    <property type="match status" value="1"/>
</dbReference>
<dbReference type="OrthoDB" id="66596at2"/>
<dbReference type="SUPFAM" id="SSF46689">
    <property type="entry name" value="Homeodomain-like"/>
    <property type="match status" value="1"/>
</dbReference>
<sequence>MEVMSDPTTAGLRQHGKQAMRLALVGIARDLLNTEGLGRLSTRRIAQQAGTSTTAIYSLFGGKDGLMEALYLDGFDRLEAALRAVPTGGTDPPLQRIVALNRQYRAFALQHPQDYAVMFERGIPGFQPTAAAQLRAWQSLQPLIQRIREAQASGALLHHPCEDLAMKLWVATHGVVSLELAGYFPERLEAQAMHDRLIQELLGPEAADTGR</sequence>
<feature type="domain" description="HTH tetR-type" evidence="5">
    <location>
        <begin position="18"/>
        <end position="78"/>
    </location>
</feature>
<keyword evidence="3" id="KW-0804">Transcription</keyword>
<name>A0A2K3UTG1_9DEIO</name>
<dbReference type="Proteomes" id="UP000236379">
    <property type="component" value="Unassembled WGS sequence"/>
</dbReference>
<dbReference type="InterPro" id="IPR025996">
    <property type="entry name" value="MT1864/Rv1816-like_C"/>
</dbReference>
<proteinExistence type="predicted"/>
<dbReference type="GO" id="GO:0003700">
    <property type="term" value="F:DNA-binding transcription factor activity"/>
    <property type="evidence" value="ECO:0007669"/>
    <property type="project" value="TreeGrafter"/>
</dbReference>
<protein>
    <submittedName>
        <fullName evidence="6">TetR family transcriptional regulator</fullName>
    </submittedName>
</protein>
<keyword evidence="1" id="KW-0805">Transcription regulation</keyword>
<organism evidence="6 7">
    <name type="scientific">Deinococcus koreensis</name>
    <dbReference type="NCBI Taxonomy" id="2054903"/>
    <lineage>
        <taxon>Bacteria</taxon>
        <taxon>Thermotogati</taxon>
        <taxon>Deinococcota</taxon>
        <taxon>Deinococci</taxon>
        <taxon>Deinococcales</taxon>
        <taxon>Deinococcaceae</taxon>
        <taxon>Deinococcus</taxon>
    </lineage>
</organism>
<reference evidence="6 7" key="1">
    <citation type="submission" date="2018-01" db="EMBL/GenBank/DDBJ databases">
        <title>Deinococcus koreensis sp. nov., a radiation-resistant bacterium isolated from river water.</title>
        <authorList>
            <person name="Choi A."/>
        </authorList>
    </citation>
    <scope>NUCLEOTIDE SEQUENCE [LARGE SCALE GENOMIC DNA]</scope>
    <source>
        <strain evidence="6 7">SJW1-2</strain>
    </source>
</reference>
<dbReference type="PANTHER" id="PTHR30055:SF212">
    <property type="entry name" value="TETR-FAMILY FAMILY TRANSCRIPTIONAL REGULATOR"/>
    <property type="match status" value="1"/>
</dbReference>
<dbReference type="PROSITE" id="PS50977">
    <property type="entry name" value="HTH_TETR_2"/>
    <property type="match status" value="1"/>
</dbReference>
<dbReference type="InterPro" id="IPR050109">
    <property type="entry name" value="HTH-type_TetR-like_transc_reg"/>
</dbReference>